<name>A0A3M7QM05_BRAPC</name>
<evidence type="ECO:0000313" key="1">
    <source>
        <dbReference type="EMBL" id="RNA12299.1"/>
    </source>
</evidence>
<comment type="caution">
    <text evidence="1">The sequence shown here is derived from an EMBL/GenBank/DDBJ whole genome shotgun (WGS) entry which is preliminary data.</text>
</comment>
<dbReference type="AlphaFoldDB" id="A0A3M7QM05"/>
<organism evidence="1 2">
    <name type="scientific">Brachionus plicatilis</name>
    <name type="common">Marine rotifer</name>
    <name type="synonym">Brachionus muelleri</name>
    <dbReference type="NCBI Taxonomy" id="10195"/>
    <lineage>
        <taxon>Eukaryota</taxon>
        <taxon>Metazoa</taxon>
        <taxon>Spiralia</taxon>
        <taxon>Gnathifera</taxon>
        <taxon>Rotifera</taxon>
        <taxon>Eurotatoria</taxon>
        <taxon>Monogononta</taxon>
        <taxon>Pseudotrocha</taxon>
        <taxon>Ploima</taxon>
        <taxon>Brachionidae</taxon>
        <taxon>Brachionus</taxon>
    </lineage>
</organism>
<accession>A0A3M7QM05</accession>
<reference evidence="1 2" key="1">
    <citation type="journal article" date="2018" name="Sci. Rep.">
        <title>Genomic signatures of local adaptation to the degree of environmental predictability in rotifers.</title>
        <authorList>
            <person name="Franch-Gras L."/>
            <person name="Hahn C."/>
            <person name="Garcia-Roger E.M."/>
            <person name="Carmona M.J."/>
            <person name="Serra M."/>
            <person name="Gomez A."/>
        </authorList>
    </citation>
    <scope>NUCLEOTIDE SEQUENCE [LARGE SCALE GENOMIC DNA]</scope>
    <source>
        <strain evidence="1">HYR1</strain>
    </source>
</reference>
<dbReference type="EMBL" id="REGN01005726">
    <property type="protein sequence ID" value="RNA12299.1"/>
    <property type="molecule type" value="Genomic_DNA"/>
</dbReference>
<keyword evidence="2" id="KW-1185">Reference proteome</keyword>
<sequence>MRVDRYAETKLPVFGQVYFQIRRRYVLEHVQNGENAAKQITKAQCCEVCIKTGEFVFKREVWSRSLPKRILPA</sequence>
<proteinExistence type="predicted"/>
<evidence type="ECO:0000313" key="2">
    <source>
        <dbReference type="Proteomes" id="UP000276133"/>
    </source>
</evidence>
<dbReference type="Proteomes" id="UP000276133">
    <property type="component" value="Unassembled WGS sequence"/>
</dbReference>
<protein>
    <submittedName>
        <fullName evidence="1">Uncharacterized protein</fullName>
    </submittedName>
</protein>
<gene>
    <name evidence="1" type="ORF">BpHYR1_050657</name>
</gene>